<reference evidence="2 3" key="1">
    <citation type="submission" date="2023-07" db="EMBL/GenBank/DDBJ databases">
        <title>Sorghum-associated microbial communities from plants grown in Nebraska, USA.</title>
        <authorList>
            <person name="Schachtman D."/>
        </authorList>
    </citation>
    <scope>NUCLEOTIDE SEQUENCE [LARGE SCALE GENOMIC DNA]</scope>
    <source>
        <strain evidence="2 3">BE313</strain>
    </source>
</reference>
<feature type="region of interest" description="Disordered" evidence="1">
    <location>
        <begin position="1"/>
        <end position="21"/>
    </location>
</feature>
<dbReference type="Proteomes" id="UP001180487">
    <property type="component" value="Unassembled WGS sequence"/>
</dbReference>
<name>A0ABU2C268_9BURK</name>
<dbReference type="RefSeq" id="WP_310369638.1">
    <property type="nucleotide sequence ID" value="NZ_JAVDXT010000001.1"/>
</dbReference>
<feature type="compositionally biased region" description="Basic residues" evidence="1">
    <location>
        <begin position="1"/>
        <end position="16"/>
    </location>
</feature>
<evidence type="ECO:0000256" key="1">
    <source>
        <dbReference type="SAM" id="MobiDB-lite"/>
    </source>
</evidence>
<protein>
    <submittedName>
        <fullName evidence="2">Uncharacterized protein</fullName>
    </submittedName>
</protein>
<gene>
    <name evidence="2" type="ORF">J2X19_000081</name>
</gene>
<evidence type="ECO:0000313" key="3">
    <source>
        <dbReference type="Proteomes" id="UP001180487"/>
    </source>
</evidence>
<organism evidence="2 3">
    <name type="scientific">Rhodoferax ferrireducens</name>
    <dbReference type="NCBI Taxonomy" id="192843"/>
    <lineage>
        <taxon>Bacteria</taxon>
        <taxon>Pseudomonadati</taxon>
        <taxon>Pseudomonadota</taxon>
        <taxon>Betaproteobacteria</taxon>
        <taxon>Burkholderiales</taxon>
        <taxon>Comamonadaceae</taxon>
        <taxon>Rhodoferax</taxon>
    </lineage>
</organism>
<keyword evidence="3" id="KW-1185">Reference proteome</keyword>
<proteinExistence type="predicted"/>
<comment type="caution">
    <text evidence="2">The sequence shown here is derived from an EMBL/GenBank/DDBJ whole genome shotgun (WGS) entry which is preliminary data.</text>
</comment>
<sequence>MIKKKPRKHRSAKAHPRYNQNLPSATVRRFGIALITAGIEAFQTTSCSLQPAANGHGILYQAQQVHSILAICRLPPFAVHSGLRPETLSGAHGKFSCQFKRTNPAVSTLERPTFRYI</sequence>
<dbReference type="EMBL" id="JAVDXT010000001">
    <property type="protein sequence ID" value="MDR7375423.1"/>
    <property type="molecule type" value="Genomic_DNA"/>
</dbReference>
<evidence type="ECO:0000313" key="2">
    <source>
        <dbReference type="EMBL" id="MDR7375423.1"/>
    </source>
</evidence>
<accession>A0ABU2C268</accession>